<protein>
    <submittedName>
        <fullName evidence="6">Fimbrial protein</fullName>
    </submittedName>
</protein>
<reference evidence="7" key="1">
    <citation type="submission" date="2023-07" db="EMBL/GenBank/DDBJ databases">
        <title>Genome-inferred correspondence between phylogeny and metabolic traits in the wild Drosophila gut microbiome.</title>
        <authorList>
            <person name="Bueno E."/>
            <person name="Blow F."/>
            <person name="Douglas A.E."/>
        </authorList>
    </citation>
    <scope>NUCLEOTIDE SEQUENCE [LARGE SCALE GENOMIC DNA]</scope>
    <source>
        <strain evidence="7">JGM97</strain>
    </source>
</reference>
<sequence>MLNSLRWESVMFAGMLLGSPAVWAGECLMVEQPGRYFTELDQGRYVLDDSGMVIPDMITVYGGDTHPMDCRCEGGSAALYFKSVITLPPGYNDGTMTYYIVHPSAQIGLKYRINDGPLIPAPFEDVSDGLSHPCGSDGFYHSPIAETGSKGTLSLYLVKGFTGKLVIPPILLARVYARWGTQGGYSATHINELLIAGQLIAPQTCRINDGTVINIDLGTLRSADILVPGALPANYTPQAVRLEYMCANITETMQIELTLYGQESADLPGTLQTSNPDIGVQVADQNMKPFDVNGGEVPLTLNYGDIQYETGQQVLYAWPVNTTGKPPATGPFNASALLEVEFH</sequence>
<dbReference type="RefSeq" id="WP_212589263.1">
    <property type="nucleotide sequence ID" value="NZ_JAERKB010000008.1"/>
</dbReference>
<keyword evidence="2 4" id="KW-0732">Signal</keyword>
<evidence type="ECO:0000313" key="7">
    <source>
        <dbReference type="Proteomes" id="UP000680634"/>
    </source>
</evidence>
<keyword evidence="3" id="KW-0281">Fimbrium</keyword>
<dbReference type="InterPro" id="IPR036937">
    <property type="entry name" value="Adhesion_dom_fimbrial_sf"/>
</dbReference>
<dbReference type="EMBL" id="JAERKB010000008">
    <property type="protein sequence ID" value="MBS0969639.1"/>
    <property type="molecule type" value="Genomic_DNA"/>
</dbReference>
<dbReference type="PANTHER" id="PTHR33420">
    <property type="entry name" value="FIMBRIAL SUBUNIT ELFA-RELATED"/>
    <property type="match status" value="1"/>
</dbReference>
<dbReference type="Pfam" id="PF00419">
    <property type="entry name" value="Fimbrial"/>
    <property type="match status" value="1"/>
</dbReference>
<proteinExistence type="predicted"/>
<organism evidence="6 7">
    <name type="scientific">Nissabacter archeti</name>
    <dbReference type="NCBI Taxonomy" id="1917880"/>
    <lineage>
        <taxon>Bacteria</taxon>
        <taxon>Pseudomonadati</taxon>
        <taxon>Pseudomonadota</taxon>
        <taxon>Gammaproteobacteria</taxon>
        <taxon>Enterobacterales</taxon>
        <taxon>Yersiniaceae</taxon>
        <taxon>Nissabacter</taxon>
    </lineage>
</organism>
<dbReference type="SUPFAM" id="SSF49401">
    <property type="entry name" value="Bacterial adhesins"/>
    <property type="match status" value="1"/>
</dbReference>
<evidence type="ECO:0000256" key="4">
    <source>
        <dbReference type="SAM" id="SignalP"/>
    </source>
</evidence>
<dbReference type="InterPro" id="IPR008966">
    <property type="entry name" value="Adhesion_dom_sf"/>
</dbReference>
<dbReference type="InterPro" id="IPR050263">
    <property type="entry name" value="Bact_Fimbrial_Adh_Pro"/>
</dbReference>
<dbReference type="Proteomes" id="UP000680634">
    <property type="component" value="Unassembled WGS sequence"/>
</dbReference>
<feature type="signal peptide" evidence="4">
    <location>
        <begin position="1"/>
        <end position="24"/>
    </location>
</feature>
<evidence type="ECO:0000256" key="1">
    <source>
        <dbReference type="ARBA" id="ARBA00004561"/>
    </source>
</evidence>
<feature type="domain" description="Fimbrial-type adhesion" evidence="5">
    <location>
        <begin position="199"/>
        <end position="342"/>
    </location>
</feature>
<comment type="subcellular location">
    <subcellularLocation>
        <location evidence="1">Fimbrium</location>
    </subcellularLocation>
</comment>
<evidence type="ECO:0000259" key="5">
    <source>
        <dbReference type="Pfam" id="PF00419"/>
    </source>
</evidence>
<evidence type="ECO:0000256" key="3">
    <source>
        <dbReference type="ARBA" id="ARBA00023263"/>
    </source>
</evidence>
<feature type="chain" id="PRO_5047408711" evidence="4">
    <location>
        <begin position="25"/>
        <end position="343"/>
    </location>
</feature>
<gene>
    <name evidence="6" type="ORF">JK232_12125</name>
</gene>
<dbReference type="PANTHER" id="PTHR33420:SF31">
    <property type="entry name" value="TYPE 1 FIMBRIN D-MANNOSE SPECIFIC ADHESIN"/>
    <property type="match status" value="1"/>
</dbReference>
<name>A0ABS5JI84_9GAMM</name>
<dbReference type="InterPro" id="IPR000259">
    <property type="entry name" value="Adhesion_dom_fimbrial"/>
</dbReference>
<evidence type="ECO:0000313" key="6">
    <source>
        <dbReference type="EMBL" id="MBS0969639.1"/>
    </source>
</evidence>
<accession>A0ABS5JI84</accession>
<dbReference type="Gene3D" id="2.60.40.1090">
    <property type="entry name" value="Fimbrial-type adhesion domain"/>
    <property type="match status" value="1"/>
</dbReference>
<keyword evidence="7" id="KW-1185">Reference proteome</keyword>
<evidence type="ECO:0000256" key="2">
    <source>
        <dbReference type="ARBA" id="ARBA00022729"/>
    </source>
</evidence>
<comment type="caution">
    <text evidence="6">The sequence shown here is derived from an EMBL/GenBank/DDBJ whole genome shotgun (WGS) entry which is preliminary data.</text>
</comment>